<dbReference type="Pfam" id="PF01381">
    <property type="entry name" value="HTH_3"/>
    <property type="match status" value="1"/>
</dbReference>
<evidence type="ECO:0000256" key="2">
    <source>
        <dbReference type="ARBA" id="ARBA00023125"/>
    </source>
</evidence>
<dbReference type="PROSITE" id="PS50943">
    <property type="entry name" value="HTH_CROC1"/>
    <property type="match status" value="1"/>
</dbReference>
<evidence type="ECO:0000256" key="1">
    <source>
        <dbReference type="ARBA" id="ARBA00023015"/>
    </source>
</evidence>
<keyword evidence="7" id="KW-1185">Reference proteome</keyword>
<keyword evidence="2" id="KW-0238">DNA-binding</keyword>
<evidence type="ECO:0000259" key="5">
    <source>
        <dbReference type="PROSITE" id="PS50943"/>
    </source>
</evidence>
<sequence length="172" mass="18521">MNDGDGTYPAHFLTGTDVLCAPVDQLVRPGSLPVRIKYARCTFRITLRVVSRVDEEVERVAGQEELFAAVDALLKQASAELPPPAERARLRRAAGLSQQQVAAALQLKRRETVADWESGRSAPRPPQRAAYLRLLEGLAARYPAPEAADPAAPSPTSPPSPTATNQETRGGT</sequence>
<dbReference type="InterPro" id="IPR010982">
    <property type="entry name" value="Lambda_DNA-bd_dom_sf"/>
</dbReference>
<feature type="compositionally biased region" description="Low complexity" evidence="4">
    <location>
        <begin position="142"/>
        <end position="151"/>
    </location>
</feature>
<keyword evidence="1" id="KW-0805">Transcription regulation</keyword>
<comment type="caution">
    <text evidence="6">The sequence shown here is derived from an EMBL/GenBank/DDBJ whole genome shotgun (WGS) entry which is preliminary data.</text>
</comment>
<protein>
    <recommendedName>
        <fullName evidence="5">HTH cro/C1-type domain-containing protein</fullName>
    </recommendedName>
</protein>
<accession>A0ABQ2LS99</accession>
<name>A0ABQ2LS99_9ACTN</name>
<keyword evidence="3" id="KW-0804">Transcription</keyword>
<reference evidence="7" key="1">
    <citation type="journal article" date="2019" name="Int. J. Syst. Evol. Microbiol.">
        <title>The Global Catalogue of Microorganisms (GCM) 10K type strain sequencing project: providing services to taxonomists for standard genome sequencing and annotation.</title>
        <authorList>
            <consortium name="The Broad Institute Genomics Platform"/>
            <consortium name="The Broad Institute Genome Sequencing Center for Infectious Disease"/>
            <person name="Wu L."/>
            <person name="Ma J."/>
        </authorList>
    </citation>
    <scope>NUCLEOTIDE SEQUENCE [LARGE SCALE GENOMIC DNA]</scope>
    <source>
        <strain evidence="7">CGMCC 4.7178</strain>
    </source>
</reference>
<dbReference type="CDD" id="cd00093">
    <property type="entry name" value="HTH_XRE"/>
    <property type="match status" value="1"/>
</dbReference>
<dbReference type="PANTHER" id="PTHR36511:SF3">
    <property type="entry name" value="ANTITOXIN HIGA-2"/>
    <property type="match status" value="1"/>
</dbReference>
<dbReference type="PANTHER" id="PTHR36511">
    <property type="entry name" value="MERR FAMILY BACTERIAL REGULATORY PROTEIN"/>
    <property type="match status" value="1"/>
</dbReference>
<dbReference type="Proteomes" id="UP000631535">
    <property type="component" value="Unassembled WGS sequence"/>
</dbReference>
<evidence type="ECO:0000313" key="6">
    <source>
        <dbReference type="EMBL" id="GGO42564.1"/>
    </source>
</evidence>
<dbReference type="Gene3D" id="1.10.260.40">
    <property type="entry name" value="lambda repressor-like DNA-binding domains"/>
    <property type="match status" value="1"/>
</dbReference>
<feature type="compositionally biased region" description="Pro residues" evidence="4">
    <location>
        <begin position="152"/>
        <end position="161"/>
    </location>
</feature>
<proteinExistence type="predicted"/>
<feature type="region of interest" description="Disordered" evidence="4">
    <location>
        <begin position="142"/>
        <end position="172"/>
    </location>
</feature>
<organism evidence="6 7">
    <name type="scientific">Streptomyces daqingensis</name>
    <dbReference type="NCBI Taxonomy" id="1472640"/>
    <lineage>
        <taxon>Bacteria</taxon>
        <taxon>Bacillati</taxon>
        <taxon>Actinomycetota</taxon>
        <taxon>Actinomycetes</taxon>
        <taxon>Kitasatosporales</taxon>
        <taxon>Streptomycetaceae</taxon>
        <taxon>Streptomyces</taxon>
    </lineage>
</organism>
<dbReference type="SUPFAM" id="SSF47413">
    <property type="entry name" value="lambda repressor-like DNA-binding domains"/>
    <property type="match status" value="1"/>
</dbReference>
<dbReference type="InterPro" id="IPR052359">
    <property type="entry name" value="HTH-type_reg/antitoxin"/>
</dbReference>
<gene>
    <name evidence="6" type="ORF">GCM10012287_03740</name>
</gene>
<dbReference type="EMBL" id="BMMP01000001">
    <property type="protein sequence ID" value="GGO42564.1"/>
    <property type="molecule type" value="Genomic_DNA"/>
</dbReference>
<dbReference type="InterPro" id="IPR001387">
    <property type="entry name" value="Cro/C1-type_HTH"/>
</dbReference>
<evidence type="ECO:0000256" key="4">
    <source>
        <dbReference type="SAM" id="MobiDB-lite"/>
    </source>
</evidence>
<feature type="domain" description="HTH cro/C1-type" evidence="5">
    <location>
        <begin position="89"/>
        <end position="123"/>
    </location>
</feature>
<evidence type="ECO:0000256" key="3">
    <source>
        <dbReference type="ARBA" id="ARBA00023163"/>
    </source>
</evidence>
<evidence type="ECO:0000313" key="7">
    <source>
        <dbReference type="Proteomes" id="UP000631535"/>
    </source>
</evidence>